<feature type="compositionally biased region" description="Low complexity" evidence="1">
    <location>
        <begin position="150"/>
        <end position="160"/>
    </location>
</feature>
<keyword evidence="2" id="KW-0812">Transmembrane</keyword>
<evidence type="ECO:0000259" key="3">
    <source>
        <dbReference type="Pfam" id="PF20177"/>
    </source>
</evidence>
<feature type="transmembrane region" description="Helical" evidence="2">
    <location>
        <begin position="118"/>
        <end position="141"/>
    </location>
</feature>
<feature type="compositionally biased region" description="Basic and acidic residues" evidence="1">
    <location>
        <begin position="219"/>
        <end position="232"/>
    </location>
</feature>
<feature type="domain" description="DUF6542" evidence="3">
    <location>
        <begin position="24"/>
        <end position="142"/>
    </location>
</feature>
<evidence type="ECO:0000256" key="2">
    <source>
        <dbReference type="SAM" id="Phobius"/>
    </source>
</evidence>
<protein>
    <submittedName>
        <fullName evidence="4">DUF6542 domain-containing protein</fullName>
    </submittedName>
</protein>
<feature type="transmembrane region" description="Helical" evidence="2">
    <location>
        <begin position="52"/>
        <end position="71"/>
    </location>
</feature>
<keyword evidence="2" id="KW-0472">Membrane</keyword>
<comment type="caution">
    <text evidence="4">The sequence shown here is derived from an EMBL/GenBank/DDBJ whole genome shotgun (WGS) entry which is preliminary data.</text>
</comment>
<dbReference type="Pfam" id="PF20177">
    <property type="entry name" value="DUF6542"/>
    <property type="match status" value="1"/>
</dbReference>
<dbReference type="RefSeq" id="WP_378419258.1">
    <property type="nucleotide sequence ID" value="NZ_JBHSFO010000012.1"/>
</dbReference>
<evidence type="ECO:0000256" key="1">
    <source>
        <dbReference type="SAM" id="MobiDB-lite"/>
    </source>
</evidence>
<dbReference type="EMBL" id="JBHSFO010000012">
    <property type="protein sequence ID" value="MFC4605563.1"/>
    <property type="molecule type" value="Genomic_DNA"/>
</dbReference>
<sequence>MSATQRARSGVPLDARSVVPTVPGVPAWGAVLIAAGTTFVGFVIDALRGTELTSAFAVFYFLGCVAAVLAVRGRALFTALVQPPLILVVAVPLAYQMLTVESGGGLKGLVFNIALPLVNRFPMMMVTTLVVAAIAGCRYYLNAQARVRPARAARGGRTATESPATASDRSAGRTATGPNTRVPGQPSTRPQPTRRPRSGDHLTGARPRSVDIAFEETDQFDRDRQFDHEQTARRAAPAARSPRQPHRTAPEPVPVGEGRPGRPEAARQYGRLPGPDGAGHPLPQVRYRDRHDEP</sequence>
<evidence type="ECO:0000313" key="5">
    <source>
        <dbReference type="Proteomes" id="UP001595914"/>
    </source>
</evidence>
<feature type="region of interest" description="Disordered" evidence="1">
    <location>
        <begin position="150"/>
        <end position="294"/>
    </location>
</feature>
<dbReference type="InterPro" id="IPR046672">
    <property type="entry name" value="DUF6542"/>
</dbReference>
<reference evidence="5" key="1">
    <citation type="journal article" date="2019" name="Int. J. Syst. Evol. Microbiol.">
        <title>The Global Catalogue of Microorganisms (GCM) 10K type strain sequencing project: providing services to taxonomists for standard genome sequencing and annotation.</title>
        <authorList>
            <consortium name="The Broad Institute Genomics Platform"/>
            <consortium name="The Broad Institute Genome Sequencing Center for Infectious Disease"/>
            <person name="Wu L."/>
            <person name="Ma J."/>
        </authorList>
    </citation>
    <scope>NUCLEOTIDE SEQUENCE [LARGE SCALE GENOMIC DNA]</scope>
    <source>
        <strain evidence="5">CCUG 54520</strain>
    </source>
</reference>
<proteinExistence type="predicted"/>
<organism evidence="4 5">
    <name type="scientific">Rhodococcus kronopolitis</name>
    <dbReference type="NCBI Taxonomy" id="1460226"/>
    <lineage>
        <taxon>Bacteria</taxon>
        <taxon>Bacillati</taxon>
        <taxon>Actinomycetota</taxon>
        <taxon>Actinomycetes</taxon>
        <taxon>Mycobacteriales</taxon>
        <taxon>Nocardiaceae</taxon>
        <taxon>Rhodococcus</taxon>
    </lineage>
</organism>
<gene>
    <name evidence="4" type="ORF">ACFO6S_17825</name>
</gene>
<name>A0ABV9FWE8_9NOCA</name>
<evidence type="ECO:0000313" key="4">
    <source>
        <dbReference type="EMBL" id="MFC4605563.1"/>
    </source>
</evidence>
<keyword evidence="2" id="KW-1133">Transmembrane helix</keyword>
<dbReference type="Proteomes" id="UP001595914">
    <property type="component" value="Unassembled WGS sequence"/>
</dbReference>
<feature type="transmembrane region" description="Helical" evidence="2">
    <location>
        <begin position="25"/>
        <end position="46"/>
    </location>
</feature>
<feature type="compositionally biased region" description="Low complexity" evidence="1">
    <location>
        <begin position="233"/>
        <end position="242"/>
    </location>
</feature>
<accession>A0ABV9FWE8</accession>
<feature type="transmembrane region" description="Helical" evidence="2">
    <location>
        <begin position="76"/>
        <end position="98"/>
    </location>
</feature>
<keyword evidence="5" id="KW-1185">Reference proteome</keyword>